<name>A0A3B5ANX9_9TELE</name>
<evidence type="ECO:0000313" key="5">
    <source>
        <dbReference type="Ensembl" id="ENSSPAP00000019474.1"/>
    </source>
</evidence>
<protein>
    <submittedName>
        <fullName evidence="5">CARD- and ANK-containing Inflammasome Adaptor Protein</fullName>
    </submittedName>
</protein>
<feature type="repeat" description="ANK" evidence="3">
    <location>
        <begin position="250"/>
        <end position="278"/>
    </location>
</feature>
<reference evidence="5" key="1">
    <citation type="submission" date="2023-09" db="UniProtKB">
        <authorList>
            <consortium name="Ensembl"/>
        </authorList>
    </citation>
    <scope>IDENTIFICATION</scope>
</reference>
<dbReference type="Pfam" id="PF00023">
    <property type="entry name" value="Ank"/>
    <property type="match status" value="2"/>
</dbReference>
<feature type="repeat" description="ANK" evidence="3">
    <location>
        <begin position="185"/>
        <end position="217"/>
    </location>
</feature>
<dbReference type="PROSITE" id="PS50088">
    <property type="entry name" value="ANK_REPEAT"/>
    <property type="match status" value="10"/>
</dbReference>
<dbReference type="Gene3D" id="1.25.40.20">
    <property type="entry name" value="Ankyrin repeat-containing domain"/>
    <property type="match status" value="5"/>
</dbReference>
<keyword evidence="1" id="KW-0677">Repeat</keyword>
<feature type="repeat" description="ANK" evidence="3">
    <location>
        <begin position="406"/>
        <end position="438"/>
    </location>
</feature>
<feature type="repeat" description="ANK" evidence="3">
    <location>
        <begin position="474"/>
        <end position="506"/>
    </location>
</feature>
<dbReference type="AlphaFoldDB" id="A0A3B5ANX9"/>
<dbReference type="SMART" id="SM00248">
    <property type="entry name" value="ANK"/>
    <property type="match status" value="11"/>
</dbReference>
<dbReference type="Pfam" id="PF12796">
    <property type="entry name" value="Ank_2"/>
    <property type="match status" value="3"/>
</dbReference>
<evidence type="ECO:0000256" key="2">
    <source>
        <dbReference type="ARBA" id="ARBA00023043"/>
    </source>
</evidence>
<dbReference type="GO" id="GO:0031436">
    <property type="term" value="C:BRCA1-BARD1 complex"/>
    <property type="evidence" value="ECO:0007669"/>
    <property type="project" value="TreeGrafter"/>
</dbReference>
<dbReference type="PANTHER" id="PTHR24171">
    <property type="entry name" value="ANKYRIN REPEAT DOMAIN-CONTAINING PROTEIN 39-RELATED"/>
    <property type="match status" value="1"/>
</dbReference>
<feature type="repeat" description="ANK" evidence="3">
    <location>
        <begin position="439"/>
        <end position="471"/>
    </location>
</feature>
<dbReference type="GO" id="GO:0070531">
    <property type="term" value="C:BRCA1-A complex"/>
    <property type="evidence" value="ECO:0007669"/>
    <property type="project" value="TreeGrafter"/>
</dbReference>
<evidence type="ECO:0000256" key="4">
    <source>
        <dbReference type="SAM" id="MobiDB-lite"/>
    </source>
</evidence>
<dbReference type="GeneTree" id="ENSGT00940000165489"/>
<feature type="region of interest" description="Disordered" evidence="4">
    <location>
        <begin position="63"/>
        <end position="86"/>
    </location>
</feature>
<accession>A0A3B5ANX9</accession>
<evidence type="ECO:0000256" key="1">
    <source>
        <dbReference type="ARBA" id="ARBA00022737"/>
    </source>
</evidence>
<organism evidence="5">
    <name type="scientific">Stegastes partitus</name>
    <name type="common">bicolor damselfish</name>
    <dbReference type="NCBI Taxonomy" id="144197"/>
    <lineage>
        <taxon>Eukaryota</taxon>
        <taxon>Metazoa</taxon>
        <taxon>Chordata</taxon>
        <taxon>Craniata</taxon>
        <taxon>Vertebrata</taxon>
        <taxon>Euteleostomi</taxon>
        <taxon>Actinopterygii</taxon>
        <taxon>Neopterygii</taxon>
        <taxon>Teleostei</taxon>
        <taxon>Neoteleostei</taxon>
        <taxon>Acanthomorphata</taxon>
        <taxon>Ovalentaria</taxon>
        <taxon>Pomacentridae</taxon>
        <taxon>Stegastes</taxon>
    </lineage>
</organism>
<dbReference type="PROSITE" id="PS50297">
    <property type="entry name" value="ANK_REP_REGION"/>
    <property type="match status" value="9"/>
</dbReference>
<dbReference type="PRINTS" id="PR01415">
    <property type="entry name" value="ANKYRIN"/>
</dbReference>
<feature type="repeat" description="ANK" evidence="3">
    <location>
        <begin position="119"/>
        <end position="151"/>
    </location>
</feature>
<sequence length="581" mass="63366">MLVEPDLYQRIKTYVGSVNEQIRDSRRQLIGYLLERDHEWMDKSKNLNVTQKIPALRGIKETKRSNVEKAGRSTVLSGKKDKPAHGKSENLLHMIAANGEPQLLEELLEDTDINAVNSSNKTLLHVAAEQELLSTIQLLICKGARLDLQDDVGHTALHTAASRGHTEIIRVLMKAGAPIHTLDSQGKTPIHLAAENEHLDSIKILVKEEAKQSESHTQDTFLHKAVMEDNCKLAELLLQNGAAVDAINNHKKTALFYAVKRNNDKMVKMLLNAGAKVDRDAINEAINLHEVTILQLLLGESLQIVLKYEAEAFQLILMLFTANAREVLSQEALGSALLSTLLEQGLDPNITGAKGQTPVHLAAQCNRPDLMGLLLEAGAQVTLTAFPQHLITIPLTKANPNATDNEKKTALHLAALAGKVGMVTSLLSHKAKGGVRDMDGSTPLHYAAAGGHAGVVSALLQSLNNKGIQDRNAWRKTPLHTAAEKGHDNVVVQLLEAGAKINTTDQSKDTPLHCAARGGHQEVVKRLVNWGQAGQKRQGNQMNLQATNNVGKTALQLAESEDTPEHENTAALLKRKMFLIK</sequence>
<feature type="repeat" description="ANK" evidence="3">
    <location>
        <begin position="507"/>
        <end position="531"/>
    </location>
</feature>
<feature type="repeat" description="ANK" evidence="3">
    <location>
        <begin position="217"/>
        <end position="249"/>
    </location>
</feature>
<dbReference type="STRING" id="144197.ENSSPAP00000019474"/>
<dbReference type="GO" id="GO:0004842">
    <property type="term" value="F:ubiquitin-protein transferase activity"/>
    <property type="evidence" value="ECO:0007669"/>
    <property type="project" value="TreeGrafter"/>
</dbReference>
<dbReference type="PANTHER" id="PTHR24171:SF10">
    <property type="entry name" value="ANKYRIN REPEAT DOMAIN-CONTAINING PROTEIN 29-LIKE"/>
    <property type="match status" value="1"/>
</dbReference>
<feature type="repeat" description="ANK" evidence="3">
    <location>
        <begin position="354"/>
        <end position="386"/>
    </location>
</feature>
<evidence type="ECO:0000256" key="3">
    <source>
        <dbReference type="PROSITE-ProRule" id="PRU00023"/>
    </source>
</evidence>
<proteinExistence type="predicted"/>
<dbReference type="InterPro" id="IPR036770">
    <property type="entry name" value="Ankyrin_rpt-contain_sf"/>
</dbReference>
<dbReference type="InterPro" id="IPR002110">
    <property type="entry name" value="Ankyrin_rpt"/>
</dbReference>
<dbReference type="GO" id="GO:0045087">
    <property type="term" value="P:innate immune response"/>
    <property type="evidence" value="ECO:0007669"/>
    <property type="project" value="Ensembl"/>
</dbReference>
<dbReference type="Ensembl" id="ENSSPAT00000019770.1">
    <property type="protein sequence ID" value="ENSSPAP00000019474.1"/>
    <property type="gene ID" value="ENSSPAG00000014693.1"/>
</dbReference>
<dbReference type="GO" id="GO:0085020">
    <property type="term" value="P:protein K6-linked ubiquitination"/>
    <property type="evidence" value="ECO:0007669"/>
    <property type="project" value="TreeGrafter"/>
</dbReference>
<feature type="repeat" description="ANK" evidence="3">
    <location>
        <begin position="152"/>
        <end position="184"/>
    </location>
</feature>
<dbReference type="SUPFAM" id="SSF48403">
    <property type="entry name" value="Ankyrin repeat"/>
    <property type="match status" value="2"/>
</dbReference>
<keyword evidence="2 3" id="KW-0040">ANK repeat</keyword>